<organism evidence="4 5">
    <name type="scientific">Cordylochernes scorpioides</name>
    <dbReference type="NCBI Taxonomy" id="51811"/>
    <lineage>
        <taxon>Eukaryota</taxon>
        <taxon>Metazoa</taxon>
        <taxon>Ecdysozoa</taxon>
        <taxon>Arthropoda</taxon>
        <taxon>Chelicerata</taxon>
        <taxon>Arachnida</taxon>
        <taxon>Pseudoscorpiones</taxon>
        <taxon>Cheliferoidea</taxon>
        <taxon>Chernetidae</taxon>
        <taxon>Cordylochernes</taxon>
    </lineage>
</organism>
<dbReference type="SUPFAM" id="SSF57756">
    <property type="entry name" value="Retrovirus zinc finger-like domains"/>
    <property type="match status" value="1"/>
</dbReference>
<evidence type="ECO:0000256" key="2">
    <source>
        <dbReference type="SAM" id="MobiDB-lite"/>
    </source>
</evidence>
<evidence type="ECO:0000256" key="1">
    <source>
        <dbReference type="PROSITE-ProRule" id="PRU00047"/>
    </source>
</evidence>
<feature type="domain" description="CCHC-type" evidence="3">
    <location>
        <begin position="76"/>
        <end position="91"/>
    </location>
</feature>
<keyword evidence="1" id="KW-0862">Zinc</keyword>
<sequence>MPKMTDVEPFGTSDVNSLEAIVKEEVQQALAPITRRNIRSQRRRKFIPRFRRKDDYTPYAPRTSDQWRTVNNQPICFHCGKPGHVLRYCRERRRTFKEARLSRTLPSPHNATTQRPYDLNDDFPTLPRPGGFGRSASPYPGRGRMPRRRSQSPGAGRFSSRSPRRQNEEN</sequence>
<protein>
    <recommendedName>
        <fullName evidence="3">CCHC-type domain-containing protein</fullName>
    </recommendedName>
</protein>
<name>A0ABY6LN78_9ARAC</name>
<dbReference type="PROSITE" id="PS50158">
    <property type="entry name" value="ZF_CCHC"/>
    <property type="match status" value="1"/>
</dbReference>
<keyword evidence="1" id="KW-0479">Metal-binding</keyword>
<keyword evidence="1" id="KW-0863">Zinc-finger</keyword>
<evidence type="ECO:0000313" key="4">
    <source>
        <dbReference type="EMBL" id="UYV80955.1"/>
    </source>
</evidence>
<evidence type="ECO:0000259" key="3">
    <source>
        <dbReference type="PROSITE" id="PS50158"/>
    </source>
</evidence>
<dbReference type="EMBL" id="CP092881">
    <property type="protein sequence ID" value="UYV80955.1"/>
    <property type="molecule type" value="Genomic_DNA"/>
</dbReference>
<dbReference type="SMART" id="SM00343">
    <property type="entry name" value="ZnF_C2HC"/>
    <property type="match status" value="1"/>
</dbReference>
<dbReference type="InterPro" id="IPR001878">
    <property type="entry name" value="Znf_CCHC"/>
</dbReference>
<dbReference type="Gene3D" id="4.10.60.10">
    <property type="entry name" value="Zinc finger, CCHC-type"/>
    <property type="match status" value="1"/>
</dbReference>
<reference evidence="4 5" key="1">
    <citation type="submission" date="2022-01" db="EMBL/GenBank/DDBJ databases">
        <title>A chromosomal length assembly of Cordylochernes scorpioides.</title>
        <authorList>
            <person name="Zeh D."/>
            <person name="Zeh J."/>
        </authorList>
    </citation>
    <scope>NUCLEOTIDE SEQUENCE [LARGE SCALE GENOMIC DNA]</scope>
    <source>
        <strain evidence="4">IN4F17</strain>
        <tissue evidence="4">Whole Body</tissue>
    </source>
</reference>
<evidence type="ECO:0000313" key="5">
    <source>
        <dbReference type="Proteomes" id="UP001235939"/>
    </source>
</evidence>
<gene>
    <name evidence="4" type="ORF">LAZ67_19002273</name>
</gene>
<dbReference type="Proteomes" id="UP001235939">
    <property type="component" value="Chromosome 19"/>
</dbReference>
<accession>A0ABY6LN78</accession>
<feature type="region of interest" description="Disordered" evidence="2">
    <location>
        <begin position="100"/>
        <end position="170"/>
    </location>
</feature>
<dbReference type="InterPro" id="IPR036875">
    <property type="entry name" value="Znf_CCHC_sf"/>
</dbReference>
<keyword evidence="5" id="KW-1185">Reference proteome</keyword>
<proteinExistence type="predicted"/>
<feature type="compositionally biased region" description="Polar residues" evidence="2">
    <location>
        <begin position="104"/>
        <end position="115"/>
    </location>
</feature>